<keyword evidence="1 6" id="KW-0436">Ligase</keyword>
<dbReference type="RefSeq" id="WP_083526188.1">
    <property type="nucleotide sequence ID" value="NZ_FQXB01000001.1"/>
</dbReference>
<evidence type="ECO:0000313" key="9">
    <source>
        <dbReference type="Proteomes" id="UP000184074"/>
    </source>
</evidence>
<dbReference type="InterPro" id="IPR012795">
    <property type="entry name" value="tRNA_Ile_lys_synt_N"/>
</dbReference>
<dbReference type="GO" id="GO:0005524">
    <property type="term" value="F:ATP binding"/>
    <property type="evidence" value="ECO:0007669"/>
    <property type="project" value="UniProtKB-UniRule"/>
</dbReference>
<dbReference type="GO" id="GO:0032267">
    <property type="term" value="F:tRNA(Ile)-lysidine synthase activity"/>
    <property type="evidence" value="ECO:0007669"/>
    <property type="project" value="UniProtKB-EC"/>
</dbReference>
<evidence type="ECO:0000259" key="7">
    <source>
        <dbReference type="Pfam" id="PF01171"/>
    </source>
</evidence>
<gene>
    <name evidence="6" type="primary">tilS</name>
    <name evidence="8" type="ORF">SAMN05444003_1340</name>
</gene>
<accession>A0A1M5ND61</accession>
<dbReference type="EC" id="6.3.4.19" evidence="6"/>
<keyword evidence="3 6" id="KW-0547">Nucleotide-binding</keyword>
<protein>
    <recommendedName>
        <fullName evidence="6">tRNA(Ile)-lysidine synthase</fullName>
        <ecNumber evidence="6">6.3.4.19</ecNumber>
    </recommendedName>
    <alternativeName>
        <fullName evidence="6">tRNA(Ile)-2-lysyl-cytidine synthase</fullName>
    </alternativeName>
    <alternativeName>
        <fullName evidence="6">tRNA(Ile)-lysidine synthetase</fullName>
    </alternativeName>
</protein>
<comment type="function">
    <text evidence="6">Ligates lysine onto the cytidine present at position 34 of the AUA codon-specific tRNA(Ile) that contains the anticodon CAU, in an ATP-dependent manner. Cytidine is converted to lysidine, thus changing the amino acid specificity of the tRNA from methionine to isoleucine.</text>
</comment>
<proteinExistence type="inferred from homology"/>
<evidence type="ECO:0000313" key="8">
    <source>
        <dbReference type="EMBL" id="SHG87448.1"/>
    </source>
</evidence>
<comment type="catalytic activity">
    <reaction evidence="5 6">
        <text>cytidine(34) in tRNA(Ile2) + L-lysine + ATP = lysidine(34) in tRNA(Ile2) + AMP + diphosphate + H(+)</text>
        <dbReference type="Rhea" id="RHEA:43744"/>
        <dbReference type="Rhea" id="RHEA-COMP:10625"/>
        <dbReference type="Rhea" id="RHEA-COMP:10670"/>
        <dbReference type="ChEBI" id="CHEBI:15378"/>
        <dbReference type="ChEBI" id="CHEBI:30616"/>
        <dbReference type="ChEBI" id="CHEBI:32551"/>
        <dbReference type="ChEBI" id="CHEBI:33019"/>
        <dbReference type="ChEBI" id="CHEBI:82748"/>
        <dbReference type="ChEBI" id="CHEBI:83665"/>
        <dbReference type="ChEBI" id="CHEBI:456215"/>
        <dbReference type="EC" id="6.3.4.19"/>
    </reaction>
</comment>
<name>A0A1M5ND61_9RHOB</name>
<keyword evidence="6" id="KW-0963">Cytoplasm</keyword>
<evidence type="ECO:0000256" key="1">
    <source>
        <dbReference type="ARBA" id="ARBA00022598"/>
    </source>
</evidence>
<reference evidence="8 9" key="1">
    <citation type="submission" date="2016-11" db="EMBL/GenBank/DDBJ databases">
        <authorList>
            <person name="Jaros S."/>
            <person name="Januszkiewicz K."/>
            <person name="Wedrychowicz H."/>
        </authorList>
    </citation>
    <scope>NUCLEOTIDE SEQUENCE [LARGE SCALE GENOMIC DNA]</scope>
    <source>
        <strain evidence="8 9">DSM 28715</strain>
    </source>
</reference>
<dbReference type="OrthoDB" id="9807403at2"/>
<dbReference type="GO" id="GO:0006400">
    <property type="term" value="P:tRNA modification"/>
    <property type="evidence" value="ECO:0007669"/>
    <property type="project" value="UniProtKB-UniRule"/>
</dbReference>
<dbReference type="Proteomes" id="UP000184074">
    <property type="component" value="Unassembled WGS sequence"/>
</dbReference>
<comment type="subcellular location">
    <subcellularLocation>
        <location evidence="6">Cytoplasm</location>
    </subcellularLocation>
</comment>
<dbReference type="STRING" id="1508389.SAMN05444003_1340"/>
<dbReference type="InterPro" id="IPR011063">
    <property type="entry name" value="TilS/TtcA_N"/>
</dbReference>
<evidence type="ECO:0000256" key="6">
    <source>
        <dbReference type="HAMAP-Rule" id="MF_01161"/>
    </source>
</evidence>
<feature type="binding site" evidence="6">
    <location>
        <begin position="35"/>
        <end position="40"/>
    </location>
    <ligand>
        <name>ATP</name>
        <dbReference type="ChEBI" id="CHEBI:30616"/>
    </ligand>
</feature>
<dbReference type="EMBL" id="FQXB01000001">
    <property type="protein sequence ID" value="SHG87448.1"/>
    <property type="molecule type" value="Genomic_DNA"/>
</dbReference>
<dbReference type="GO" id="GO:0005737">
    <property type="term" value="C:cytoplasm"/>
    <property type="evidence" value="ECO:0007669"/>
    <property type="project" value="UniProtKB-SubCell"/>
</dbReference>
<evidence type="ECO:0000256" key="5">
    <source>
        <dbReference type="ARBA" id="ARBA00048539"/>
    </source>
</evidence>
<keyword evidence="2 6" id="KW-0819">tRNA processing</keyword>
<evidence type="ECO:0000256" key="2">
    <source>
        <dbReference type="ARBA" id="ARBA00022694"/>
    </source>
</evidence>
<dbReference type="NCBIfam" id="TIGR02432">
    <property type="entry name" value="lysidine_TilS_N"/>
    <property type="match status" value="1"/>
</dbReference>
<dbReference type="HAMAP" id="MF_01161">
    <property type="entry name" value="tRNA_Ile_lys_synt"/>
    <property type="match status" value="1"/>
</dbReference>
<dbReference type="InterPro" id="IPR014729">
    <property type="entry name" value="Rossmann-like_a/b/a_fold"/>
</dbReference>
<evidence type="ECO:0000256" key="4">
    <source>
        <dbReference type="ARBA" id="ARBA00022840"/>
    </source>
</evidence>
<feature type="domain" description="tRNA(Ile)-lysidine/2-thiocytidine synthase N-terminal" evidence="7">
    <location>
        <begin position="30"/>
        <end position="205"/>
    </location>
</feature>
<dbReference type="SUPFAM" id="SSF52402">
    <property type="entry name" value="Adenine nucleotide alpha hydrolases-like"/>
    <property type="match status" value="1"/>
</dbReference>
<organism evidence="8 9">
    <name type="scientific">Cognatiyoonia sediminum</name>
    <dbReference type="NCBI Taxonomy" id="1508389"/>
    <lineage>
        <taxon>Bacteria</taxon>
        <taxon>Pseudomonadati</taxon>
        <taxon>Pseudomonadota</taxon>
        <taxon>Alphaproteobacteria</taxon>
        <taxon>Rhodobacterales</taxon>
        <taxon>Paracoccaceae</taxon>
        <taxon>Cognatiyoonia</taxon>
    </lineage>
</organism>
<comment type="similarity">
    <text evidence="6">Belongs to the tRNA(Ile)-lysidine synthase family.</text>
</comment>
<sequence length="421" mass="46776">MQLDQTDPVVQQVKKNLSEIFGDRFDQQHFVVAVSGGGDSMAMLYAVAALVPMGWLQVVSVNHHFRAEAADELALVERACQGLGVAWQAGHWEWDGKGNLQAAAREGRWAILKAIAQANRSSAVLIGHTEDDQIENFFLRLARGSGVDGLAGIQLSSHRDGIQIVRPLLSIGRQELRAWLTRNGIEWADDPTNEDSAYGRIRARQMMAQLKDLGLTRKRVLQTVEHMRSASEALDTATRQFVHDRCRTECGDVIIGLSEEDFDNREIFLRAATKAIQWVGGQVYKPRYESLVSAIDLVLNGKRNTLSGCVLSRENNRLRVGRELSAVENTLKCTGDGPFIWDDRWIVETSKPIDHGEIRALGEDGLAHCLNWRQIGAPRHTLLTTPSVWANDTLIAAPIAGYENGWTAQIAADFADWLVTH</sequence>
<dbReference type="PANTHER" id="PTHR43033:SF1">
    <property type="entry name" value="TRNA(ILE)-LYSIDINE SYNTHASE-RELATED"/>
    <property type="match status" value="1"/>
</dbReference>
<dbReference type="CDD" id="cd01992">
    <property type="entry name" value="TilS_N"/>
    <property type="match status" value="1"/>
</dbReference>
<dbReference type="Gene3D" id="3.40.50.620">
    <property type="entry name" value="HUPs"/>
    <property type="match status" value="1"/>
</dbReference>
<dbReference type="AlphaFoldDB" id="A0A1M5ND61"/>
<dbReference type="Pfam" id="PF01171">
    <property type="entry name" value="ATP_bind_3"/>
    <property type="match status" value="1"/>
</dbReference>
<keyword evidence="9" id="KW-1185">Reference proteome</keyword>
<dbReference type="InterPro" id="IPR012094">
    <property type="entry name" value="tRNA_Ile_lys_synt"/>
</dbReference>
<keyword evidence="4 6" id="KW-0067">ATP-binding</keyword>
<dbReference type="PANTHER" id="PTHR43033">
    <property type="entry name" value="TRNA(ILE)-LYSIDINE SYNTHASE-RELATED"/>
    <property type="match status" value="1"/>
</dbReference>
<comment type="domain">
    <text evidence="6">The N-terminal region contains the highly conserved SGGXDS motif, predicted to be a P-loop motif involved in ATP binding.</text>
</comment>
<evidence type="ECO:0000256" key="3">
    <source>
        <dbReference type="ARBA" id="ARBA00022741"/>
    </source>
</evidence>